<keyword evidence="2" id="KW-0812">Transmembrane</keyword>
<dbReference type="EMBL" id="KU140623">
    <property type="protein sequence ID" value="AMP35049.1"/>
    <property type="molecule type" value="Genomic_DNA"/>
</dbReference>
<feature type="transmembrane region" description="Helical" evidence="2">
    <location>
        <begin position="25"/>
        <end position="45"/>
    </location>
</feature>
<keyword evidence="2" id="KW-1133">Transmembrane helix</keyword>
<evidence type="ECO:0000256" key="2">
    <source>
        <dbReference type="SAM" id="Phobius"/>
    </source>
</evidence>
<evidence type="ECO:0000256" key="1">
    <source>
        <dbReference type="SAM" id="MobiDB-lite"/>
    </source>
</evidence>
<keyword evidence="2" id="KW-0472">Membrane</keyword>
<organism evidence="3">
    <name type="scientific">Sinorhizobium sp. M14</name>
    <dbReference type="NCBI Taxonomy" id="430451"/>
    <lineage>
        <taxon>Bacteria</taxon>
        <taxon>Pseudomonadati</taxon>
        <taxon>Pseudomonadota</taxon>
        <taxon>Alphaproteobacteria</taxon>
        <taxon>Hyphomicrobiales</taxon>
        <taxon>Rhizobiaceae</taxon>
        <taxon>Sinorhizobium/Ensifer group</taxon>
        <taxon>Sinorhizobium</taxon>
    </lineage>
</organism>
<proteinExistence type="predicted"/>
<feature type="region of interest" description="Disordered" evidence="1">
    <location>
        <begin position="1"/>
        <end position="22"/>
    </location>
</feature>
<geneLocation type="plasmid" evidence="3">
    <name>pSinB</name>
</geneLocation>
<gene>
    <name evidence="3" type="ORF">pSinB_190</name>
</gene>
<evidence type="ECO:0000313" key="3">
    <source>
        <dbReference type="EMBL" id="AMP35049.1"/>
    </source>
</evidence>
<keyword evidence="3" id="KW-0614">Plasmid</keyword>
<dbReference type="AlphaFoldDB" id="A0A142BPP1"/>
<feature type="transmembrane region" description="Helical" evidence="2">
    <location>
        <begin position="65"/>
        <end position="81"/>
    </location>
</feature>
<dbReference type="RefSeq" id="WP_115422035.1">
    <property type="nucleotide sequence ID" value="NZ_KU140623.1"/>
</dbReference>
<sequence>MVFTGEPIENQGAGNRNASARGKRWTAASQVLLATTMVGVSFALMPGEAKDVMPVIPIINAGPSPLAQWIIVPLLGFWWAYRPIRHNLRSGAVGAQIIPLRRQDHV</sequence>
<accession>A0A142BPP1</accession>
<name>A0A142BPP1_9HYPH</name>
<protein>
    <submittedName>
        <fullName evidence="3">Uncharacterized protein</fullName>
    </submittedName>
</protein>
<reference evidence="3" key="1">
    <citation type="submission" date="2015-11" db="EMBL/GenBank/DDBJ databases">
        <title>Molecular characterization of pSinB plasmid of arsenite oxidizing, metalotolerant Sinorhizobium sp. M14 - insight into the heavy metal resistome of sinorhizobial extrachromosomal replicons.</title>
        <authorList>
            <person name="Romaniuk K."/>
            <person name="Decewicz P."/>
            <person name="Mielnicki S."/>
            <person name="Sklodowska A."/>
            <person name="Dziewit L."/>
            <person name="Drewniak L."/>
        </authorList>
    </citation>
    <scope>NUCLEOTIDE SEQUENCE</scope>
    <source>
        <strain evidence="3">M14</strain>
        <plasmid evidence="3">pSinB</plasmid>
    </source>
</reference>